<organism evidence="4 5">
    <name type="scientific">Pelatocladus maniniholoensis HA4357-MV3</name>
    <dbReference type="NCBI Taxonomy" id="1117104"/>
    <lineage>
        <taxon>Bacteria</taxon>
        <taxon>Bacillati</taxon>
        <taxon>Cyanobacteriota</taxon>
        <taxon>Cyanophyceae</taxon>
        <taxon>Nostocales</taxon>
        <taxon>Nostocaceae</taxon>
        <taxon>Pelatocladus</taxon>
    </lineage>
</organism>
<dbReference type="Pfam" id="PF00534">
    <property type="entry name" value="Glycos_transf_1"/>
    <property type="match status" value="1"/>
</dbReference>
<accession>A0A9E3H6J5</accession>
<dbReference type="EMBL" id="JAHHHW010000071">
    <property type="protein sequence ID" value="MBW4431527.1"/>
    <property type="molecule type" value="Genomic_DNA"/>
</dbReference>
<comment type="caution">
    <text evidence="4">The sequence shown here is derived from an EMBL/GenBank/DDBJ whole genome shotgun (WGS) entry which is preliminary data.</text>
</comment>
<proteinExistence type="predicted"/>
<dbReference type="CDD" id="cd03801">
    <property type="entry name" value="GT4_PimA-like"/>
    <property type="match status" value="1"/>
</dbReference>
<feature type="domain" description="Glycosyl transferase family 1" evidence="3">
    <location>
        <begin position="203"/>
        <end position="366"/>
    </location>
</feature>
<dbReference type="Proteomes" id="UP000813215">
    <property type="component" value="Unassembled WGS sequence"/>
</dbReference>
<name>A0A9E3H6J5_9NOST</name>
<dbReference type="Gene3D" id="3.40.50.2000">
    <property type="entry name" value="Glycogen Phosphorylase B"/>
    <property type="match status" value="2"/>
</dbReference>
<dbReference type="GO" id="GO:0016757">
    <property type="term" value="F:glycosyltransferase activity"/>
    <property type="evidence" value="ECO:0007669"/>
    <property type="project" value="UniProtKB-KW"/>
</dbReference>
<dbReference type="PANTHER" id="PTHR12526">
    <property type="entry name" value="GLYCOSYLTRANSFERASE"/>
    <property type="match status" value="1"/>
</dbReference>
<reference evidence="4" key="1">
    <citation type="submission" date="2021-05" db="EMBL/GenBank/DDBJ databases">
        <authorList>
            <person name="Pietrasiak N."/>
            <person name="Ward R."/>
            <person name="Stajich J.E."/>
            <person name="Kurbessoian T."/>
        </authorList>
    </citation>
    <scope>NUCLEOTIDE SEQUENCE</scope>
    <source>
        <strain evidence="4">HA4357-MV3</strain>
    </source>
</reference>
<evidence type="ECO:0000259" key="3">
    <source>
        <dbReference type="Pfam" id="PF00534"/>
    </source>
</evidence>
<evidence type="ECO:0000256" key="2">
    <source>
        <dbReference type="ARBA" id="ARBA00022679"/>
    </source>
</evidence>
<dbReference type="PANTHER" id="PTHR12526:SF510">
    <property type="entry name" value="D-INOSITOL 3-PHOSPHATE GLYCOSYLTRANSFERASE"/>
    <property type="match status" value="1"/>
</dbReference>
<evidence type="ECO:0000313" key="4">
    <source>
        <dbReference type="EMBL" id="MBW4431527.1"/>
    </source>
</evidence>
<keyword evidence="1" id="KW-0328">Glycosyltransferase</keyword>
<evidence type="ECO:0000313" key="5">
    <source>
        <dbReference type="Proteomes" id="UP000813215"/>
    </source>
</evidence>
<dbReference type="SUPFAM" id="SSF53756">
    <property type="entry name" value="UDP-Glycosyltransferase/glycogen phosphorylase"/>
    <property type="match status" value="1"/>
</dbReference>
<protein>
    <submittedName>
        <fullName evidence="4">Glycosyltransferase family 4 protein</fullName>
    </submittedName>
</protein>
<dbReference type="InterPro" id="IPR001296">
    <property type="entry name" value="Glyco_trans_1"/>
</dbReference>
<dbReference type="AlphaFoldDB" id="A0A9E3H6J5"/>
<keyword evidence="2" id="KW-0808">Transferase</keyword>
<gene>
    <name evidence="4" type="ORF">KME28_07310</name>
</gene>
<sequence length="386" mass="43679">MQIPIINRSKLKNITILLLYKIAQLLQQNKFQTSKAQLRKVVHISPQYFSNDSYIGGGERYPTALAQTMATYVNTVLISFGKTRQTIMQENLRLEVYRSIRTLPDFIFYMWELVTADIVHCHQYKTFITNLTILISALLGKQVFVTDHAGWMDNYTDSLPINKLVNGFLTVSDCSAKLLSLSDKVQTIYGGVAQHFVDVEINEERERKVLFVGRLMPHKGINYLIDAIDKNTPVEIIGRKYDEIYFSKLKELALDKQIKFITNAIDSEIIAAYRSATVTVLPSVDVDINGWKHAAPELLGLVLLESMACGTPVICTNVGGMPEIVVDKVTGFIVPPNDPKALKERIDYLIDNPNVAIKMGKKARQRVLEEFTWEAVVKRCLIAYNS</sequence>
<evidence type="ECO:0000256" key="1">
    <source>
        <dbReference type="ARBA" id="ARBA00022676"/>
    </source>
</evidence>
<reference evidence="4" key="2">
    <citation type="journal article" date="2022" name="Microbiol. Resour. Announc.">
        <title>Metagenome Sequencing to Explore Phylogenomics of Terrestrial Cyanobacteria.</title>
        <authorList>
            <person name="Ward R.D."/>
            <person name="Stajich J.E."/>
            <person name="Johansen J.R."/>
            <person name="Huntemann M."/>
            <person name="Clum A."/>
            <person name="Foster B."/>
            <person name="Foster B."/>
            <person name="Roux S."/>
            <person name="Palaniappan K."/>
            <person name="Varghese N."/>
            <person name="Mukherjee S."/>
            <person name="Reddy T.B.K."/>
            <person name="Daum C."/>
            <person name="Copeland A."/>
            <person name="Chen I.A."/>
            <person name="Ivanova N.N."/>
            <person name="Kyrpides N.C."/>
            <person name="Shapiro N."/>
            <person name="Eloe-Fadrosh E.A."/>
            <person name="Pietrasiak N."/>
        </authorList>
    </citation>
    <scope>NUCLEOTIDE SEQUENCE</scope>
    <source>
        <strain evidence="4">HA4357-MV3</strain>
    </source>
</reference>